<comment type="similarity">
    <text evidence="2 11 12">Belongs to the class-I aminoacyl-tRNA synthetase family.</text>
</comment>
<dbReference type="InterPro" id="IPR005148">
    <property type="entry name" value="Arg-tRNA-synth_N"/>
</dbReference>
<dbReference type="GO" id="GO:0005737">
    <property type="term" value="C:cytoplasm"/>
    <property type="evidence" value="ECO:0007669"/>
    <property type="project" value="UniProtKB-SubCell"/>
</dbReference>
<dbReference type="RefSeq" id="WP_092848384.1">
    <property type="nucleotide sequence ID" value="NZ_FOPY01000013.1"/>
</dbReference>
<feature type="domain" description="DALR anticodon binding" evidence="13">
    <location>
        <begin position="440"/>
        <end position="561"/>
    </location>
</feature>
<keyword evidence="5 11" id="KW-0436">Ligase</keyword>
<dbReference type="CDD" id="cd00671">
    <property type="entry name" value="ArgRS_core"/>
    <property type="match status" value="1"/>
</dbReference>
<evidence type="ECO:0000256" key="11">
    <source>
        <dbReference type="HAMAP-Rule" id="MF_00123"/>
    </source>
</evidence>
<dbReference type="AlphaFoldDB" id="A0A1I3E793"/>
<comment type="catalytic activity">
    <reaction evidence="10 11">
        <text>tRNA(Arg) + L-arginine + ATP = L-arginyl-tRNA(Arg) + AMP + diphosphate</text>
        <dbReference type="Rhea" id="RHEA:20301"/>
        <dbReference type="Rhea" id="RHEA-COMP:9658"/>
        <dbReference type="Rhea" id="RHEA-COMP:9673"/>
        <dbReference type="ChEBI" id="CHEBI:30616"/>
        <dbReference type="ChEBI" id="CHEBI:32682"/>
        <dbReference type="ChEBI" id="CHEBI:33019"/>
        <dbReference type="ChEBI" id="CHEBI:78442"/>
        <dbReference type="ChEBI" id="CHEBI:78513"/>
        <dbReference type="ChEBI" id="CHEBI:456215"/>
        <dbReference type="EC" id="6.1.1.19"/>
    </reaction>
</comment>
<dbReference type="Gene3D" id="3.40.50.620">
    <property type="entry name" value="HUPs"/>
    <property type="match status" value="1"/>
</dbReference>
<dbReference type="EMBL" id="FOPY01000013">
    <property type="protein sequence ID" value="SFH94723.1"/>
    <property type="molecule type" value="Genomic_DNA"/>
</dbReference>
<dbReference type="PANTHER" id="PTHR11956">
    <property type="entry name" value="ARGINYL-TRNA SYNTHETASE"/>
    <property type="match status" value="1"/>
</dbReference>
<evidence type="ECO:0000313" key="16">
    <source>
        <dbReference type="Proteomes" id="UP000199040"/>
    </source>
</evidence>
<keyword evidence="16" id="KW-1185">Reference proteome</keyword>
<evidence type="ECO:0000256" key="6">
    <source>
        <dbReference type="ARBA" id="ARBA00022741"/>
    </source>
</evidence>
<dbReference type="SUPFAM" id="SSF55190">
    <property type="entry name" value="Arginyl-tRNA synthetase (ArgRS), N-terminal 'additional' domain"/>
    <property type="match status" value="1"/>
</dbReference>
<evidence type="ECO:0000256" key="3">
    <source>
        <dbReference type="ARBA" id="ARBA00011245"/>
    </source>
</evidence>
<comment type="subcellular location">
    <subcellularLocation>
        <location evidence="1 11">Cytoplasm</location>
    </subcellularLocation>
</comment>
<dbReference type="SUPFAM" id="SSF47323">
    <property type="entry name" value="Anticodon-binding domain of a subclass of class I aminoacyl-tRNA synthetases"/>
    <property type="match status" value="1"/>
</dbReference>
<dbReference type="HAMAP" id="MF_00123">
    <property type="entry name" value="Arg_tRNA_synth"/>
    <property type="match status" value="1"/>
</dbReference>
<evidence type="ECO:0000256" key="5">
    <source>
        <dbReference type="ARBA" id="ARBA00022598"/>
    </source>
</evidence>
<feature type="domain" description="Arginyl tRNA synthetase N-terminal" evidence="14">
    <location>
        <begin position="3"/>
        <end position="91"/>
    </location>
</feature>
<keyword evidence="6 11" id="KW-0547">Nucleotide-binding</keyword>
<dbReference type="InterPro" id="IPR008909">
    <property type="entry name" value="DALR_anticod-bd"/>
</dbReference>
<keyword evidence="9 11" id="KW-0030">Aminoacyl-tRNA synthetase</keyword>
<evidence type="ECO:0000259" key="14">
    <source>
        <dbReference type="SMART" id="SM01016"/>
    </source>
</evidence>
<dbReference type="InterPro" id="IPR014729">
    <property type="entry name" value="Rossmann-like_a/b/a_fold"/>
</dbReference>
<evidence type="ECO:0000259" key="13">
    <source>
        <dbReference type="SMART" id="SM00836"/>
    </source>
</evidence>
<dbReference type="SMART" id="SM01016">
    <property type="entry name" value="Arg_tRNA_synt_N"/>
    <property type="match status" value="1"/>
</dbReference>
<dbReference type="Pfam" id="PF03485">
    <property type="entry name" value="Arg_tRNA_synt_N"/>
    <property type="match status" value="1"/>
</dbReference>
<sequence>MKDTISALLDEALASLKQQGLVPDDVSPAFKVDPTKDKAHGDYASNLALMLAKPAGKKPRDVAEALIEALPSTDAVRKVEIAGPGFLNFFAATDAVAQIVPTILDNGDTFGRSLKGAGEKVQVEFVSANPTGPLHVGHGRGAAIGDCLCRLLEATGYDVTREFYYNDAGAQISNLALSVQARAKGLTPEDPSWPADGYRGDYIADVADSYMTGNTVDADDQHVTGAADPEDLEAIRRFAVAYLRREQDLDLKAFGVEFDVYFLESSLYRDGKVEEAVQRLIDNGHTYEQDGALWLRTTDFGDDKDRVMRKTDGGYTYFLPDVAYHLDKWQRGFKQVINEQGADHHSTVTRVRAGLQALEAEIPQGWPDYVLHQMVLVTRSGVEVKLSKRAGSYVTLRDLIDEVGRDATRYFLAARRADSQLTFDIDLARSQSNDNPVYYVQYAHARLCSVMRKAEADGLPFDRELGFANLASLEADQEKALMNRLARFPEVVEHAALSREPQQIAQYLQDLAADFHTCYNAVKVMVEDAALRNARLALGLATRQVIRNGLDLLGVSAPEEM</sequence>
<reference evidence="15 16" key="1">
    <citation type="submission" date="2016-10" db="EMBL/GenBank/DDBJ databases">
        <authorList>
            <person name="de Groot N.N."/>
        </authorList>
    </citation>
    <scope>NUCLEOTIDE SEQUENCE [LARGE SCALE GENOMIC DNA]</scope>
    <source>
        <strain evidence="15 16">CGMCC 1.6848</strain>
    </source>
</reference>
<dbReference type="InterPro" id="IPR036695">
    <property type="entry name" value="Arg-tRNA-synth_N_sf"/>
</dbReference>
<dbReference type="InterPro" id="IPR035684">
    <property type="entry name" value="ArgRS_core"/>
</dbReference>
<dbReference type="CDD" id="cd07956">
    <property type="entry name" value="Anticodon_Ia_Arg"/>
    <property type="match status" value="1"/>
</dbReference>
<dbReference type="FunFam" id="3.40.50.620:FF:000062">
    <property type="entry name" value="Arginine--tRNA ligase"/>
    <property type="match status" value="1"/>
</dbReference>
<evidence type="ECO:0000313" key="15">
    <source>
        <dbReference type="EMBL" id="SFH94723.1"/>
    </source>
</evidence>
<evidence type="ECO:0000256" key="8">
    <source>
        <dbReference type="ARBA" id="ARBA00022917"/>
    </source>
</evidence>
<dbReference type="PRINTS" id="PR01038">
    <property type="entry name" value="TRNASYNTHARG"/>
</dbReference>
<evidence type="ECO:0000256" key="10">
    <source>
        <dbReference type="ARBA" id="ARBA00049339"/>
    </source>
</evidence>
<evidence type="ECO:0000256" key="12">
    <source>
        <dbReference type="RuleBase" id="RU363038"/>
    </source>
</evidence>
<dbReference type="InterPro" id="IPR001278">
    <property type="entry name" value="Arg-tRNA-ligase"/>
</dbReference>
<dbReference type="Gene3D" id="1.10.730.10">
    <property type="entry name" value="Isoleucyl-tRNA Synthetase, Domain 1"/>
    <property type="match status" value="1"/>
</dbReference>
<name>A0A1I3E793_9GAMM</name>
<evidence type="ECO:0000256" key="4">
    <source>
        <dbReference type="ARBA" id="ARBA00022490"/>
    </source>
</evidence>
<dbReference type="EC" id="6.1.1.19" evidence="11"/>
<feature type="short sequence motif" description="'HIGH' region" evidence="11">
    <location>
        <begin position="128"/>
        <end position="138"/>
    </location>
</feature>
<dbReference type="Gene3D" id="3.30.1360.70">
    <property type="entry name" value="Arginyl tRNA synthetase N-terminal domain"/>
    <property type="match status" value="1"/>
</dbReference>
<evidence type="ECO:0000256" key="7">
    <source>
        <dbReference type="ARBA" id="ARBA00022840"/>
    </source>
</evidence>
<dbReference type="GO" id="GO:0004814">
    <property type="term" value="F:arginine-tRNA ligase activity"/>
    <property type="evidence" value="ECO:0007669"/>
    <property type="project" value="UniProtKB-UniRule"/>
</dbReference>
<dbReference type="SUPFAM" id="SSF52374">
    <property type="entry name" value="Nucleotidylyl transferase"/>
    <property type="match status" value="1"/>
</dbReference>
<comment type="subunit">
    <text evidence="3 11">Monomer.</text>
</comment>
<keyword evidence="7 11" id="KW-0067">ATP-binding</keyword>
<dbReference type="STRING" id="442341.SAMN04487959_11310"/>
<dbReference type="GO" id="GO:0006420">
    <property type="term" value="P:arginyl-tRNA aminoacylation"/>
    <property type="evidence" value="ECO:0007669"/>
    <property type="project" value="UniProtKB-UniRule"/>
</dbReference>
<keyword evidence="8 11" id="KW-0648">Protein biosynthesis</keyword>
<dbReference type="Pfam" id="PF05746">
    <property type="entry name" value="DALR_1"/>
    <property type="match status" value="1"/>
</dbReference>
<evidence type="ECO:0000256" key="9">
    <source>
        <dbReference type="ARBA" id="ARBA00023146"/>
    </source>
</evidence>
<dbReference type="PANTHER" id="PTHR11956:SF5">
    <property type="entry name" value="ARGININE--TRNA LIGASE, CYTOPLASMIC"/>
    <property type="match status" value="1"/>
</dbReference>
<dbReference type="Proteomes" id="UP000199040">
    <property type="component" value="Unassembled WGS sequence"/>
</dbReference>
<dbReference type="NCBIfam" id="TIGR00456">
    <property type="entry name" value="argS"/>
    <property type="match status" value="1"/>
</dbReference>
<dbReference type="InterPro" id="IPR009080">
    <property type="entry name" value="tRNAsynth_Ia_anticodon-bd"/>
</dbReference>
<evidence type="ECO:0000256" key="2">
    <source>
        <dbReference type="ARBA" id="ARBA00005594"/>
    </source>
</evidence>
<proteinExistence type="inferred from homology"/>
<evidence type="ECO:0000256" key="1">
    <source>
        <dbReference type="ARBA" id="ARBA00004496"/>
    </source>
</evidence>
<gene>
    <name evidence="11" type="primary">argS</name>
    <name evidence="15" type="ORF">SAMN04487959_11310</name>
</gene>
<dbReference type="FunFam" id="3.30.1360.70:FF:000003">
    <property type="entry name" value="Arginine--tRNA ligase"/>
    <property type="match status" value="1"/>
</dbReference>
<accession>A0A1I3E793</accession>
<protein>
    <recommendedName>
        <fullName evidence="11">Arginine--tRNA ligase</fullName>
        <ecNumber evidence="11">6.1.1.19</ecNumber>
    </recommendedName>
    <alternativeName>
        <fullName evidence="11">Arginyl-tRNA synthetase</fullName>
        <shortName evidence="11">ArgRS</shortName>
    </alternativeName>
</protein>
<keyword evidence="4 11" id="KW-0963">Cytoplasm</keyword>
<dbReference type="FunFam" id="1.10.730.10:FF:000008">
    <property type="entry name" value="Arginine--tRNA ligase"/>
    <property type="match status" value="1"/>
</dbReference>
<dbReference type="GO" id="GO:0005524">
    <property type="term" value="F:ATP binding"/>
    <property type="evidence" value="ECO:0007669"/>
    <property type="project" value="UniProtKB-UniRule"/>
</dbReference>
<dbReference type="PROSITE" id="PS00178">
    <property type="entry name" value="AA_TRNA_LIGASE_I"/>
    <property type="match status" value="1"/>
</dbReference>
<dbReference type="Pfam" id="PF00750">
    <property type="entry name" value="tRNA-synt_1d"/>
    <property type="match status" value="1"/>
</dbReference>
<organism evidence="15 16">
    <name type="scientific">Modicisalibacter xianhensis</name>
    <dbReference type="NCBI Taxonomy" id="442341"/>
    <lineage>
        <taxon>Bacteria</taxon>
        <taxon>Pseudomonadati</taxon>
        <taxon>Pseudomonadota</taxon>
        <taxon>Gammaproteobacteria</taxon>
        <taxon>Oceanospirillales</taxon>
        <taxon>Halomonadaceae</taxon>
        <taxon>Modicisalibacter</taxon>
    </lineage>
</organism>
<dbReference type="SMART" id="SM00836">
    <property type="entry name" value="DALR_1"/>
    <property type="match status" value="1"/>
</dbReference>
<dbReference type="InterPro" id="IPR001412">
    <property type="entry name" value="aa-tRNA-synth_I_CS"/>
</dbReference>